<protein>
    <recommendedName>
        <fullName evidence="6">PIN domain-containing protein</fullName>
    </recommendedName>
</protein>
<dbReference type="GO" id="GO:0004518">
    <property type="term" value="F:nuclease activity"/>
    <property type="evidence" value="ECO:0007669"/>
    <property type="project" value="UniProtKB-KW"/>
</dbReference>
<dbReference type="CDD" id="cd09871">
    <property type="entry name" value="PIN_MtVapC28-VapC30-like"/>
    <property type="match status" value="1"/>
</dbReference>
<evidence type="ECO:0000256" key="2">
    <source>
        <dbReference type="ARBA" id="ARBA00022722"/>
    </source>
</evidence>
<reference evidence="8" key="1">
    <citation type="submission" date="2016-02" db="EMBL/GenBank/DDBJ databases">
        <authorList>
            <person name="Wen L."/>
            <person name="He K."/>
            <person name="Yang H."/>
        </authorList>
    </citation>
    <scope>NUCLEOTIDE SEQUENCE [LARGE SCALE GENOMIC DNA]</scope>
    <source>
        <strain evidence="8">JCM 15929</strain>
    </source>
</reference>
<keyword evidence="2" id="KW-0540">Nuclease</keyword>
<proteinExistence type="predicted"/>
<evidence type="ECO:0000256" key="1">
    <source>
        <dbReference type="ARBA" id="ARBA00022649"/>
    </source>
</evidence>
<comment type="caution">
    <text evidence="7">The sequence shown here is derived from an EMBL/GenBank/DDBJ whole genome shotgun (WGS) entry which is preliminary data.</text>
</comment>
<evidence type="ECO:0000313" key="7">
    <source>
        <dbReference type="EMBL" id="KXP05191.1"/>
    </source>
</evidence>
<organism evidence="7 8">
    <name type="scientific">Tsukamurella pseudospumae</name>
    <dbReference type="NCBI Taxonomy" id="239498"/>
    <lineage>
        <taxon>Bacteria</taxon>
        <taxon>Bacillati</taxon>
        <taxon>Actinomycetota</taxon>
        <taxon>Actinomycetes</taxon>
        <taxon>Mycobacteriales</taxon>
        <taxon>Tsukamurellaceae</taxon>
        <taxon>Tsukamurella</taxon>
    </lineage>
</organism>
<dbReference type="Gene3D" id="3.40.50.1010">
    <property type="entry name" value="5'-nuclease"/>
    <property type="match status" value="1"/>
</dbReference>
<feature type="domain" description="PIN" evidence="6">
    <location>
        <begin position="1"/>
        <end position="108"/>
    </location>
</feature>
<dbReference type="STRING" id="239498.AXK60_13655"/>
<dbReference type="InterPro" id="IPR029060">
    <property type="entry name" value="PIN-like_dom_sf"/>
</dbReference>
<dbReference type="AlphaFoldDB" id="A0A138A438"/>
<sequence length="111" mass="11743">MIVDTSAVIAMLANEPDAHHHALAVALQPARMSAGNYLEAGGIVADSILDPVVARRLDEVLAESDIEIEPVTRLHATLSRQAYRDFGRGSGHPANLNFGDCFAHALAVDSG</sequence>
<evidence type="ECO:0000256" key="4">
    <source>
        <dbReference type="ARBA" id="ARBA00022801"/>
    </source>
</evidence>
<name>A0A138A438_9ACTN</name>
<dbReference type="SUPFAM" id="SSF88723">
    <property type="entry name" value="PIN domain-like"/>
    <property type="match status" value="1"/>
</dbReference>
<accession>A0A138A438</accession>
<keyword evidence="3" id="KW-0479">Metal-binding</keyword>
<evidence type="ECO:0000313" key="8">
    <source>
        <dbReference type="Proteomes" id="UP000070258"/>
    </source>
</evidence>
<evidence type="ECO:0000256" key="3">
    <source>
        <dbReference type="ARBA" id="ARBA00022723"/>
    </source>
</evidence>
<evidence type="ECO:0000259" key="6">
    <source>
        <dbReference type="Pfam" id="PF01850"/>
    </source>
</evidence>
<dbReference type="InterPro" id="IPR002716">
    <property type="entry name" value="PIN_dom"/>
</dbReference>
<dbReference type="GO" id="GO:0046872">
    <property type="term" value="F:metal ion binding"/>
    <property type="evidence" value="ECO:0007669"/>
    <property type="project" value="UniProtKB-KW"/>
</dbReference>
<dbReference type="Pfam" id="PF01850">
    <property type="entry name" value="PIN"/>
    <property type="match status" value="1"/>
</dbReference>
<keyword evidence="4" id="KW-0378">Hydrolase</keyword>
<dbReference type="Proteomes" id="UP000070258">
    <property type="component" value="Unassembled WGS sequence"/>
</dbReference>
<dbReference type="OrthoDB" id="32625at2"/>
<dbReference type="RefSeq" id="WP_068573345.1">
    <property type="nucleotide sequence ID" value="NZ_LSRF01000057.1"/>
</dbReference>
<evidence type="ECO:0000256" key="5">
    <source>
        <dbReference type="ARBA" id="ARBA00022842"/>
    </source>
</evidence>
<dbReference type="EMBL" id="LSRF01000057">
    <property type="protein sequence ID" value="KXP05191.1"/>
    <property type="molecule type" value="Genomic_DNA"/>
</dbReference>
<keyword evidence="1" id="KW-1277">Toxin-antitoxin system</keyword>
<dbReference type="GO" id="GO:0016787">
    <property type="term" value="F:hydrolase activity"/>
    <property type="evidence" value="ECO:0007669"/>
    <property type="project" value="UniProtKB-KW"/>
</dbReference>
<keyword evidence="5" id="KW-0460">Magnesium</keyword>
<gene>
    <name evidence="7" type="ORF">AXK60_13655</name>
</gene>